<evidence type="ECO:0000256" key="2">
    <source>
        <dbReference type="ARBA" id="ARBA00023043"/>
    </source>
</evidence>
<dbReference type="Gene3D" id="1.25.40.20">
    <property type="entry name" value="Ankyrin repeat-containing domain"/>
    <property type="match status" value="1"/>
</dbReference>
<dbReference type="Proteomes" id="UP001146120">
    <property type="component" value="Unassembled WGS sequence"/>
</dbReference>
<reference evidence="4" key="2">
    <citation type="journal article" date="2023" name="Microbiol Resour">
        <title>Decontamination and Annotation of the Draft Genome Sequence of the Oomycete Lagenidium giganteum ARSEF 373.</title>
        <authorList>
            <person name="Morgan W.R."/>
            <person name="Tartar A."/>
        </authorList>
    </citation>
    <scope>NUCLEOTIDE SEQUENCE</scope>
    <source>
        <strain evidence="4">ARSEF 373</strain>
    </source>
</reference>
<dbReference type="PANTHER" id="PTHR24171:SF9">
    <property type="entry name" value="ANKYRIN REPEAT DOMAIN-CONTAINING PROTEIN 39"/>
    <property type="match status" value="1"/>
</dbReference>
<evidence type="ECO:0000256" key="1">
    <source>
        <dbReference type="ARBA" id="ARBA00022737"/>
    </source>
</evidence>
<feature type="compositionally biased region" description="Basic and acidic residues" evidence="3">
    <location>
        <begin position="135"/>
        <end position="167"/>
    </location>
</feature>
<dbReference type="SMART" id="SM00248">
    <property type="entry name" value="ANK"/>
    <property type="match status" value="2"/>
</dbReference>
<proteinExistence type="predicted"/>
<keyword evidence="5" id="KW-1185">Reference proteome</keyword>
<protein>
    <recommendedName>
        <fullName evidence="6">Ankyrin repeat protein</fullName>
    </recommendedName>
</protein>
<gene>
    <name evidence="4" type="ORF">N0F65_008326</name>
</gene>
<dbReference type="AlphaFoldDB" id="A0AAV2YSP0"/>
<feature type="region of interest" description="Disordered" evidence="3">
    <location>
        <begin position="119"/>
        <end position="206"/>
    </location>
</feature>
<sequence length="317" mass="36878">MIRVCLPSCTLLRETALIAACRKNRGKAVRFLVRRGAQLEHVDREGYSALRWAVFWNNRKVVALLLRHNVPVTKDTYTSNSAIEIAMTHKRSKILHDLQKHMVLERRQMLAELITKREQEEVEETRREKRRQMKKLKEQKRLEAHEKAAKEARGERTEPLTRADIKRRERTHRKLQERIQELSGATVAVGNTNDGGQREDRDSKTGGAILSLLEQQFAERERDWIRVDRGKWLDQRTLFANGKVPVGQRLTQRNNDVFHTFVQNMDPSDGEMARELLINEGAWNAFERQVDQEAAGIRILNDVLVGHEQDLALEEIE</sequence>
<evidence type="ECO:0000256" key="3">
    <source>
        <dbReference type="SAM" id="MobiDB-lite"/>
    </source>
</evidence>
<evidence type="ECO:0008006" key="6">
    <source>
        <dbReference type="Google" id="ProtNLM"/>
    </source>
</evidence>
<evidence type="ECO:0000313" key="4">
    <source>
        <dbReference type="EMBL" id="DAZ96293.1"/>
    </source>
</evidence>
<comment type="caution">
    <text evidence="4">The sequence shown here is derived from an EMBL/GenBank/DDBJ whole genome shotgun (WGS) entry which is preliminary data.</text>
</comment>
<dbReference type="Pfam" id="PF12796">
    <property type="entry name" value="Ank_2"/>
    <property type="match status" value="1"/>
</dbReference>
<keyword evidence="2" id="KW-0040">ANK repeat</keyword>
<organism evidence="4 5">
    <name type="scientific">Lagenidium giganteum</name>
    <dbReference type="NCBI Taxonomy" id="4803"/>
    <lineage>
        <taxon>Eukaryota</taxon>
        <taxon>Sar</taxon>
        <taxon>Stramenopiles</taxon>
        <taxon>Oomycota</taxon>
        <taxon>Peronosporomycetes</taxon>
        <taxon>Pythiales</taxon>
        <taxon>Pythiaceae</taxon>
    </lineage>
</organism>
<keyword evidence="1" id="KW-0677">Repeat</keyword>
<dbReference type="SUPFAM" id="SSF48403">
    <property type="entry name" value="Ankyrin repeat"/>
    <property type="match status" value="1"/>
</dbReference>
<accession>A0AAV2YSP0</accession>
<dbReference type="EMBL" id="DAKRPA010000172">
    <property type="protein sequence ID" value="DAZ96293.1"/>
    <property type="molecule type" value="Genomic_DNA"/>
</dbReference>
<dbReference type="InterPro" id="IPR036770">
    <property type="entry name" value="Ankyrin_rpt-contain_sf"/>
</dbReference>
<dbReference type="PANTHER" id="PTHR24171">
    <property type="entry name" value="ANKYRIN REPEAT DOMAIN-CONTAINING PROTEIN 39-RELATED"/>
    <property type="match status" value="1"/>
</dbReference>
<reference evidence="4" key="1">
    <citation type="submission" date="2022-11" db="EMBL/GenBank/DDBJ databases">
        <authorList>
            <person name="Morgan W.R."/>
            <person name="Tartar A."/>
        </authorList>
    </citation>
    <scope>NUCLEOTIDE SEQUENCE</scope>
    <source>
        <strain evidence="4">ARSEF 373</strain>
    </source>
</reference>
<name>A0AAV2YSP0_9STRA</name>
<dbReference type="InterPro" id="IPR002110">
    <property type="entry name" value="Ankyrin_rpt"/>
</dbReference>
<evidence type="ECO:0000313" key="5">
    <source>
        <dbReference type="Proteomes" id="UP001146120"/>
    </source>
</evidence>